<dbReference type="AlphaFoldDB" id="A0AAD6TLV6"/>
<evidence type="ECO:0000313" key="2">
    <source>
        <dbReference type="EMBL" id="KAJ7070380.1"/>
    </source>
</evidence>
<feature type="compositionally biased region" description="Low complexity" evidence="1">
    <location>
        <begin position="141"/>
        <end position="152"/>
    </location>
</feature>
<accession>A0AAD6TLV6</accession>
<protein>
    <submittedName>
        <fullName evidence="2">Uncharacterized protein</fullName>
    </submittedName>
</protein>
<gene>
    <name evidence="2" type="ORF">B0H15DRAFT_807100</name>
</gene>
<keyword evidence="3" id="KW-1185">Reference proteome</keyword>
<dbReference type="Proteomes" id="UP001222325">
    <property type="component" value="Unassembled WGS sequence"/>
</dbReference>
<dbReference type="EMBL" id="JARJCN010000130">
    <property type="protein sequence ID" value="KAJ7070380.1"/>
    <property type="molecule type" value="Genomic_DNA"/>
</dbReference>
<evidence type="ECO:0000256" key="1">
    <source>
        <dbReference type="SAM" id="MobiDB-lite"/>
    </source>
</evidence>
<sequence length="519" mass="56776">MDTFFWNQMAELSFVIRRECADNDALEHMRHHYTTDYSDVEYMSIKHIIPWVLGPNGDSFDRILIQVPPTCKVIYASIRRSLPSQLWFGHKIVPSPSPPLSHVIPAADFSAATSVISACSTSFSNSLSWTTQRRPSTPVQSQPSCSNSGSSSDSEHGSISDSGTDLSLINSTECYVGNLVAIMCELGRVDYPCSDSDGIEDIEYIRVYTINALSINIVVCILDLQILAAIPYAKLLGNAICRTAMSAARQLGSTRYPSGPVYQIVGFGHFGRFGLQISDPVRIPCAQIRGFELDEVIGSSASTRQRCQRVNVSNGVLECNCKPTSNTPRRLGHNLNASREWPTPVAVGRDNCSRSRYRRSCTASGSTAPIARGKQYACRFPPVSYIIALPSRALTVPPRQISPCMRISVPFRDSTDNVAGQPPALERRKRCRPSCALLVAVPVHHCIRTLSKRTDPPTASPPLYAAASQNMSARFAARWPWLSSARAPAAKTRIPWERVDSSTVSLVVGGVHGRGYGGL</sequence>
<evidence type="ECO:0000313" key="3">
    <source>
        <dbReference type="Proteomes" id="UP001222325"/>
    </source>
</evidence>
<name>A0AAD6TLV6_9AGAR</name>
<feature type="region of interest" description="Disordered" evidence="1">
    <location>
        <begin position="128"/>
        <end position="163"/>
    </location>
</feature>
<reference evidence="2" key="1">
    <citation type="submission" date="2023-03" db="EMBL/GenBank/DDBJ databases">
        <title>Massive genome expansion in bonnet fungi (Mycena s.s.) driven by repeated elements and novel gene families across ecological guilds.</title>
        <authorList>
            <consortium name="Lawrence Berkeley National Laboratory"/>
            <person name="Harder C.B."/>
            <person name="Miyauchi S."/>
            <person name="Viragh M."/>
            <person name="Kuo A."/>
            <person name="Thoen E."/>
            <person name="Andreopoulos B."/>
            <person name="Lu D."/>
            <person name="Skrede I."/>
            <person name="Drula E."/>
            <person name="Henrissat B."/>
            <person name="Morin E."/>
            <person name="Kohler A."/>
            <person name="Barry K."/>
            <person name="LaButti K."/>
            <person name="Morin E."/>
            <person name="Salamov A."/>
            <person name="Lipzen A."/>
            <person name="Mereny Z."/>
            <person name="Hegedus B."/>
            <person name="Baldrian P."/>
            <person name="Stursova M."/>
            <person name="Weitz H."/>
            <person name="Taylor A."/>
            <person name="Grigoriev I.V."/>
            <person name="Nagy L.G."/>
            <person name="Martin F."/>
            <person name="Kauserud H."/>
        </authorList>
    </citation>
    <scope>NUCLEOTIDE SEQUENCE</scope>
    <source>
        <strain evidence="2">CBHHK173m</strain>
    </source>
</reference>
<organism evidence="2 3">
    <name type="scientific">Mycena belliarum</name>
    <dbReference type="NCBI Taxonomy" id="1033014"/>
    <lineage>
        <taxon>Eukaryota</taxon>
        <taxon>Fungi</taxon>
        <taxon>Dikarya</taxon>
        <taxon>Basidiomycota</taxon>
        <taxon>Agaricomycotina</taxon>
        <taxon>Agaricomycetes</taxon>
        <taxon>Agaricomycetidae</taxon>
        <taxon>Agaricales</taxon>
        <taxon>Marasmiineae</taxon>
        <taxon>Mycenaceae</taxon>
        <taxon>Mycena</taxon>
    </lineage>
</organism>
<proteinExistence type="predicted"/>
<feature type="compositionally biased region" description="Polar residues" evidence="1">
    <location>
        <begin position="128"/>
        <end position="140"/>
    </location>
</feature>
<comment type="caution">
    <text evidence="2">The sequence shown here is derived from an EMBL/GenBank/DDBJ whole genome shotgun (WGS) entry which is preliminary data.</text>
</comment>